<organism evidence="2 3">
    <name type="scientific">Armillaria borealis</name>
    <dbReference type="NCBI Taxonomy" id="47425"/>
    <lineage>
        <taxon>Eukaryota</taxon>
        <taxon>Fungi</taxon>
        <taxon>Dikarya</taxon>
        <taxon>Basidiomycota</taxon>
        <taxon>Agaricomycotina</taxon>
        <taxon>Agaricomycetes</taxon>
        <taxon>Agaricomycetidae</taxon>
        <taxon>Agaricales</taxon>
        <taxon>Marasmiineae</taxon>
        <taxon>Physalacriaceae</taxon>
        <taxon>Armillaria</taxon>
    </lineage>
</organism>
<dbReference type="InterPro" id="IPR001810">
    <property type="entry name" value="F-box_dom"/>
</dbReference>
<feature type="domain" description="F-box" evidence="1">
    <location>
        <begin position="99"/>
        <end position="162"/>
    </location>
</feature>
<gene>
    <name evidence="2" type="ORF">EV421DRAFT_1698313</name>
</gene>
<dbReference type="AlphaFoldDB" id="A0AA39KDR2"/>
<protein>
    <recommendedName>
        <fullName evidence="1">F-box domain-containing protein</fullName>
    </recommendedName>
</protein>
<keyword evidence="3" id="KW-1185">Reference proteome</keyword>
<dbReference type="Proteomes" id="UP001175226">
    <property type="component" value="Unassembled WGS sequence"/>
</dbReference>
<feature type="non-terminal residue" evidence="2">
    <location>
        <position position="164"/>
    </location>
</feature>
<name>A0AA39KDR2_9AGAR</name>
<dbReference type="Pfam" id="PF12937">
    <property type="entry name" value="F-box-like"/>
    <property type="match status" value="1"/>
</dbReference>
<evidence type="ECO:0000313" key="2">
    <source>
        <dbReference type="EMBL" id="KAK0456913.1"/>
    </source>
</evidence>
<sequence>MVPCLSPPISSACSLSSCPDIPKSISDDPRIQALLKCNGPPLETERISLLATASESSNLLSVLKEKIDHVQQTLNVLLDGQAKVTENLRTAETLLHPIRSIPDDVLRHIFSFCVHEIYDILTERDISSSLDSRNPPWTLSQVCHSWRRVALSTATLWRCLSIDF</sequence>
<evidence type="ECO:0000259" key="1">
    <source>
        <dbReference type="Pfam" id="PF12937"/>
    </source>
</evidence>
<evidence type="ECO:0000313" key="3">
    <source>
        <dbReference type="Proteomes" id="UP001175226"/>
    </source>
</evidence>
<accession>A0AA39KDR2</accession>
<dbReference type="Gene3D" id="1.20.1280.50">
    <property type="match status" value="1"/>
</dbReference>
<comment type="caution">
    <text evidence="2">The sequence shown here is derived from an EMBL/GenBank/DDBJ whole genome shotgun (WGS) entry which is preliminary data.</text>
</comment>
<reference evidence="2" key="1">
    <citation type="submission" date="2023-06" db="EMBL/GenBank/DDBJ databases">
        <authorList>
            <consortium name="Lawrence Berkeley National Laboratory"/>
            <person name="Ahrendt S."/>
            <person name="Sahu N."/>
            <person name="Indic B."/>
            <person name="Wong-Bajracharya J."/>
            <person name="Merenyi Z."/>
            <person name="Ke H.-M."/>
            <person name="Monk M."/>
            <person name="Kocsube S."/>
            <person name="Drula E."/>
            <person name="Lipzen A."/>
            <person name="Balint B."/>
            <person name="Henrissat B."/>
            <person name="Andreopoulos B."/>
            <person name="Martin F.M."/>
            <person name="Harder C.B."/>
            <person name="Rigling D."/>
            <person name="Ford K.L."/>
            <person name="Foster G.D."/>
            <person name="Pangilinan J."/>
            <person name="Papanicolaou A."/>
            <person name="Barry K."/>
            <person name="LaButti K."/>
            <person name="Viragh M."/>
            <person name="Koriabine M."/>
            <person name="Yan M."/>
            <person name="Riley R."/>
            <person name="Champramary S."/>
            <person name="Plett K.L."/>
            <person name="Tsai I.J."/>
            <person name="Slot J."/>
            <person name="Sipos G."/>
            <person name="Plett J."/>
            <person name="Nagy L.G."/>
            <person name="Grigoriev I.V."/>
        </authorList>
    </citation>
    <scope>NUCLEOTIDE SEQUENCE</scope>
    <source>
        <strain evidence="2">FPL87.14</strain>
    </source>
</reference>
<proteinExistence type="predicted"/>
<dbReference type="EMBL" id="JAUEPT010000001">
    <property type="protein sequence ID" value="KAK0456913.1"/>
    <property type="molecule type" value="Genomic_DNA"/>
</dbReference>